<protein>
    <submittedName>
        <fullName evidence="2">Lipoate synthase</fullName>
        <ecNumber evidence="2">2.8.1.8</ecNumber>
    </submittedName>
</protein>
<feature type="region of interest" description="Disordered" evidence="1">
    <location>
        <begin position="35"/>
        <end position="60"/>
    </location>
</feature>
<evidence type="ECO:0000313" key="2">
    <source>
        <dbReference type="EMBL" id="STS81099.1"/>
    </source>
</evidence>
<name>A0A377TP06_KLEPN</name>
<evidence type="ECO:0000313" key="3">
    <source>
        <dbReference type="Proteomes" id="UP000254938"/>
    </source>
</evidence>
<dbReference type="Proteomes" id="UP000254938">
    <property type="component" value="Unassembled WGS sequence"/>
</dbReference>
<dbReference type="AlphaFoldDB" id="A0A377TP06"/>
<keyword evidence="2" id="KW-0808">Transferase</keyword>
<accession>A0A377TP06</accession>
<dbReference type="GO" id="GO:0016992">
    <property type="term" value="F:lipoate synthase activity"/>
    <property type="evidence" value="ECO:0007669"/>
    <property type="project" value="UniProtKB-EC"/>
</dbReference>
<organism evidence="2 3">
    <name type="scientific">Klebsiella pneumoniae</name>
    <dbReference type="NCBI Taxonomy" id="573"/>
    <lineage>
        <taxon>Bacteria</taxon>
        <taxon>Pseudomonadati</taxon>
        <taxon>Pseudomonadota</taxon>
        <taxon>Gammaproteobacteria</taxon>
        <taxon>Enterobacterales</taxon>
        <taxon>Enterobacteriaceae</taxon>
        <taxon>Klebsiella/Raoultella group</taxon>
        <taxon>Klebsiella</taxon>
        <taxon>Klebsiella pneumoniae complex</taxon>
    </lineage>
</organism>
<proteinExistence type="predicted"/>
<dbReference type="EC" id="2.8.1.8" evidence="2"/>
<dbReference type="EMBL" id="UGKQ01000007">
    <property type="protein sequence ID" value="STS81099.1"/>
    <property type="molecule type" value="Genomic_DNA"/>
</dbReference>
<gene>
    <name evidence="2" type="primary">lipA_2</name>
    <name evidence="2" type="ORF">NCTC9140_02820</name>
</gene>
<sequence length="60" mass="6788">MSKPIVMERGVKYRDADKMALIPVKNVATEREALLRKPEWDENQTSGRLVPYPGNQSSDA</sequence>
<evidence type="ECO:0000256" key="1">
    <source>
        <dbReference type="SAM" id="MobiDB-lite"/>
    </source>
</evidence>
<reference evidence="2 3" key="1">
    <citation type="submission" date="2018-06" db="EMBL/GenBank/DDBJ databases">
        <authorList>
            <consortium name="Pathogen Informatics"/>
            <person name="Doyle S."/>
        </authorList>
    </citation>
    <scope>NUCLEOTIDE SEQUENCE [LARGE SCALE GENOMIC DNA]</scope>
    <source>
        <strain evidence="2 3">NCTC9140</strain>
    </source>
</reference>